<proteinExistence type="predicted"/>
<accession>A0ABD1ZKM6</accession>
<protein>
    <submittedName>
        <fullName evidence="1">Uncharacterized protein</fullName>
    </submittedName>
</protein>
<evidence type="ECO:0000313" key="1">
    <source>
        <dbReference type="EMBL" id="KAL2650799.1"/>
    </source>
</evidence>
<name>A0ABD1ZKM6_9MARC</name>
<evidence type="ECO:0000313" key="2">
    <source>
        <dbReference type="Proteomes" id="UP001605036"/>
    </source>
</evidence>
<dbReference type="Proteomes" id="UP001605036">
    <property type="component" value="Unassembled WGS sequence"/>
</dbReference>
<sequence length="91" mass="10404">MRSLVKKWHGVRAPCATALDRSINASHKENDNILPKPPKATFVGYEELEQENVKTLSTKVEGHENWAGRVCKLEQDHKKLAERVRKVEEAK</sequence>
<dbReference type="AlphaFoldDB" id="A0ABD1ZKM6"/>
<organism evidence="1 2">
    <name type="scientific">Riccia fluitans</name>
    <dbReference type="NCBI Taxonomy" id="41844"/>
    <lineage>
        <taxon>Eukaryota</taxon>
        <taxon>Viridiplantae</taxon>
        <taxon>Streptophyta</taxon>
        <taxon>Embryophyta</taxon>
        <taxon>Marchantiophyta</taxon>
        <taxon>Marchantiopsida</taxon>
        <taxon>Marchantiidae</taxon>
        <taxon>Marchantiales</taxon>
        <taxon>Ricciaceae</taxon>
        <taxon>Riccia</taxon>
    </lineage>
</organism>
<dbReference type="EMBL" id="JBHFFA010000001">
    <property type="protein sequence ID" value="KAL2650799.1"/>
    <property type="molecule type" value="Genomic_DNA"/>
</dbReference>
<gene>
    <name evidence="1" type="ORF">R1flu_018927</name>
</gene>
<comment type="caution">
    <text evidence="1">The sequence shown here is derived from an EMBL/GenBank/DDBJ whole genome shotgun (WGS) entry which is preliminary data.</text>
</comment>
<reference evidence="1 2" key="1">
    <citation type="submission" date="2024-09" db="EMBL/GenBank/DDBJ databases">
        <title>Chromosome-scale assembly of Riccia fluitans.</title>
        <authorList>
            <person name="Paukszto L."/>
            <person name="Sawicki J."/>
            <person name="Karawczyk K."/>
            <person name="Piernik-Szablinska J."/>
            <person name="Szczecinska M."/>
            <person name="Mazdziarz M."/>
        </authorList>
    </citation>
    <scope>NUCLEOTIDE SEQUENCE [LARGE SCALE GENOMIC DNA]</scope>
    <source>
        <strain evidence="1">Rf_01</strain>
        <tissue evidence="1">Aerial parts of the thallus</tissue>
    </source>
</reference>
<keyword evidence="2" id="KW-1185">Reference proteome</keyword>